<dbReference type="PANTHER" id="PTHR33266">
    <property type="entry name" value="CHROMOSOME 15, WHOLE GENOME SHOTGUN SEQUENCE"/>
    <property type="match status" value="1"/>
</dbReference>
<evidence type="ECO:0000313" key="3">
    <source>
        <dbReference type="Proteomes" id="UP000693981"/>
    </source>
</evidence>
<dbReference type="PANTHER" id="PTHR33266:SF1">
    <property type="entry name" value="F-BOX DOMAIN-CONTAINING PROTEIN"/>
    <property type="match status" value="1"/>
</dbReference>
<feature type="region of interest" description="Disordered" evidence="1">
    <location>
        <begin position="965"/>
        <end position="1014"/>
    </location>
</feature>
<feature type="region of interest" description="Disordered" evidence="1">
    <location>
        <begin position="1"/>
        <end position="25"/>
    </location>
</feature>
<sequence>MPAAQRSTRAEDKVSRAKLDASSPAQDEVEFVNENVFELLKERNEQLRQKNVASQIKAPAVLPEATAKWYRDRGFANFTGPGLESHIGVLYGAYGISDEDIIEVADQVARMTKARFGKETSMTQLSEDDMKELKIAFTQTDYVGDAHVAFEKYLWRCWKEYNPMKYKSPYVAVVQSSGFGKSRMLFELARKAERSDGSSSNLRVLYSCVRFHRSTGYPVATTHLRDWLFRDGVTEEQMTSRLLAIYGYATAKWGGVQDEWIKLFTESGVDDSVTKNLIKYLRDSTDAECQVPDHATAKDECPKEKLVVLVVDEARALLCEKEGGINQFRKLHRALVKANYKIADTHGKNGGIFGVMVDTNSKISDLMPRVSADTGGEESADPSYRRLQGEGLPPFPPFVLTHTMDAKWWEYCKRVTANGADLGDEEKKEENDEVVRAENVGSQKDNDLSATIAVYKKVVTGTEDVAWHVLMRMGRPMWWSTFNEPSPRAEVIDLAACKLLLGLPPSVETYNAKTMFGVASMLCRLGVRPYSTSALASRVVADFMAVLAYVNYEKDSYLSSYASDPVLTLGAIKVWYALTNALADFILPQLKTLILGEALDTGGVGEMVARILLLLAMDKCAMRGKRFAECSLTGQFVSVDAFLKVFMGEELEIFRKGMIRADDEKAAFAEWRSQWKDWYMGFTHFVQLQLEPNEDTLWYLLGRRAAGIFPRNQNGADLLIPVFRKRSVDESAMEVDDDKVEAKVSFMLIQVKNRSPKDGGFSQSATRKLCPWFVFKDENGYPSPLLSQAVQEIIRIYMNVGEEHETKLAKFVYSSSSEDNRPKAKKVKETSEPNANDRAGGESASKQTLSDEAEAESASERAANDDVRLEDSSADADAQEEKRVFTYCFRSLSGKTYSFLDARVADRLVCMVAPLWCPMALVEGDLERRRNIEESMPDRANQTKLMPAKELMEVASQGVAYAPGHDKKAGTVETAVDTGRGLTTDRSIKKRAQKDQGGNTPKRARRHTTSMQRG</sequence>
<feature type="compositionally biased region" description="Basic and acidic residues" evidence="1">
    <location>
        <begin position="820"/>
        <end position="831"/>
    </location>
</feature>
<comment type="caution">
    <text evidence="2">The sequence shown here is derived from an EMBL/GenBank/DDBJ whole genome shotgun (WGS) entry which is preliminary data.</text>
</comment>
<accession>A0A8T1X7E0</accession>
<proteinExistence type="predicted"/>
<protein>
    <submittedName>
        <fullName evidence="2">Uncharacterized protein</fullName>
    </submittedName>
</protein>
<evidence type="ECO:0000256" key="1">
    <source>
        <dbReference type="SAM" id="MobiDB-lite"/>
    </source>
</evidence>
<keyword evidence="3" id="KW-1185">Reference proteome</keyword>
<dbReference type="EMBL" id="JAGDFL010000046">
    <property type="protein sequence ID" value="KAG7399759.1"/>
    <property type="molecule type" value="Genomic_DNA"/>
</dbReference>
<dbReference type="OrthoDB" id="128354at2759"/>
<dbReference type="AlphaFoldDB" id="A0A8T1X7E0"/>
<dbReference type="Proteomes" id="UP000693981">
    <property type="component" value="Unassembled WGS sequence"/>
</dbReference>
<reference evidence="2" key="1">
    <citation type="submission" date="2021-02" db="EMBL/GenBank/DDBJ databases">
        <authorList>
            <person name="Palmer J.M."/>
        </authorList>
    </citation>
    <scope>NUCLEOTIDE SEQUENCE</scope>
    <source>
        <strain evidence="2">SCRP23</strain>
    </source>
</reference>
<name>A0A8T1X7E0_9STRA</name>
<gene>
    <name evidence="2" type="ORF">PHYBOEH_008093</name>
</gene>
<evidence type="ECO:0000313" key="2">
    <source>
        <dbReference type="EMBL" id="KAG7399759.1"/>
    </source>
</evidence>
<feature type="compositionally biased region" description="Basic and acidic residues" evidence="1">
    <location>
        <begin position="8"/>
        <end position="19"/>
    </location>
</feature>
<feature type="compositionally biased region" description="Basic and acidic residues" evidence="1">
    <location>
        <begin position="858"/>
        <end position="871"/>
    </location>
</feature>
<feature type="region of interest" description="Disordered" evidence="1">
    <location>
        <begin position="820"/>
        <end position="876"/>
    </location>
</feature>
<organism evidence="2 3">
    <name type="scientific">Phytophthora boehmeriae</name>
    <dbReference type="NCBI Taxonomy" id="109152"/>
    <lineage>
        <taxon>Eukaryota</taxon>
        <taxon>Sar</taxon>
        <taxon>Stramenopiles</taxon>
        <taxon>Oomycota</taxon>
        <taxon>Peronosporomycetes</taxon>
        <taxon>Peronosporales</taxon>
        <taxon>Peronosporaceae</taxon>
        <taxon>Phytophthora</taxon>
    </lineage>
</organism>